<feature type="transmembrane region" description="Helical" evidence="1">
    <location>
        <begin position="48"/>
        <end position="70"/>
    </location>
</feature>
<feature type="transmembrane region" description="Helical" evidence="1">
    <location>
        <begin position="12"/>
        <end position="42"/>
    </location>
</feature>
<keyword evidence="1" id="KW-1133">Transmembrane helix</keyword>
<feature type="non-terminal residue" evidence="2">
    <location>
        <position position="81"/>
    </location>
</feature>
<keyword evidence="1" id="KW-0812">Transmembrane</keyword>
<dbReference type="EMBL" id="BARS01035312">
    <property type="protein sequence ID" value="GAG17139.1"/>
    <property type="molecule type" value="Genomic_DNA"/>
</dbReference>
<sequence>MNKIIKSEKYRVLSITALVIGILAIISVPSIIGTVVLASMAITINWELIDITILSSVFFWFVLPLVAIVCGSIDIKRIKAG</sequence>
<reference evidence="2" key="1">
    <citation type="journal article" date="2014" name="Front. Microbiol.">
        <title>High frequency of phylogenetically diverse reductive dehalogenase-homologous genes in deep subseafloor sedimentary metagenomes.</title>
        <authorList>
            <person name="Kawai M."/>
            <person name="Futagami T."/>
            <person name="Toyoda A."/>
            <person name="Takaki Y."/>
            <person name="Nishi S."/>
            <person name="Hori S."/>
            <person name="Arai W."/>
            <person name="Tsubouchi T."/>
            <person name="Morono Y."/>
            <person name="Uchiyama I."/>
            <person name="Ito T."/>
            <person name="Fujiyama A."/>
            <person name="Inagaki F."/>
            <person name="Takami H."/>
        </authorList>
    </citation>
    <scope>NUCLEOTIDE SEQUENCE</scope>
    <source>
        <strain evidence="2">Expedition CK06-06</strain>
    </source>
</reference>
<dbReference type="AlphaFoldDB" id="X0VFU3"/>
<evidence type="ECO:0000256" key="1">
    <source>
        <dbReference type="SAM" id="Phobius"/>
    </source>
</evidence>
<organism evidence="2">
    <name type="scientific">marine sediment metagenome</name>
    <dbReference type="NCBI Taxonomy" id="412755"/>
    <lineage>
        <taxon>unclassified sequences</taxon>
        <taxon>metagenomes</taxon>
        <taxon>ecological metagenomes</taxon>
    </lineage>
</organism>
<protein>
    <submittedName>
        <fullName evidence="2">Uncharacterized protein</fullName>
    </submittedName>
</protein>
<keyword evidence="1" id="KW-0472">Membrane</keyword>
<proteinExistence type="predicted"/>
<name>X0VFU3_9ZZZZ</name>
<gene>
    <name evidence="2" type="ORF">S01H1_54425</name>
</gene>
<accession>X0VFU3</accession>
<comment type="caution">
    <text evidence="2">The sequence shown here is derived from an EMBL/GenBank/DDBJ whole genome shotgun (WGS) entry which is preliminary data.</text>
</comment>
<evidence type="ECO:0000313" key="2">
    <source>
        <dbReference type="EMBL" id="GAG17139.1"/>
    </source>
</evidence>